<sequence length="312" mass="36273">MEEEYDLIQEFRKARQAAEEEAFNRQIEAVMAISLAEASQREKIEQQAAIDAIRRQESGDDDLEAFKQQVDEKRKARMDAQERYEQKVMEAVMKASLVEFTERSKIEKKMSVESMQLDQSMEEKQSEIEEMKEAAHRSKTMAVQNVLDLKKKAFDAKVQAQSAANEFRKKEEERQEKLIEMDELEKVRQQQALLAAAKQRTEEAATKRLEAEKRAQEALERAKELREKAINAARYVRQVSRTAIESTIGQEEAVRTVSYEHQMSIIHGETEEVAHLRMEKERIAHEKLENAKELQEKAHYAINHLHEPTTSV</sequence>
<evidence type="ECO:0000256" key="1">
    <source>
        <dbReference type="SAM" id="Coils"/>
    </source>
</evidence>
<gene>
    <name evidence="2" type="ORF">THRCLA_22868</name>
</gene>
<dbReference type="Proteomes" id="UP000243217">
    <property type="component" value="Unassembled WGS sequence"/>
</dbReference>
<protein>
    <submittedName>
        <fullName evidence="2">Uncharacterized protein</fullName>
    </submittedName>
</protein>
<feature type="coiled-coil region" evidence="1">
    <location>
        <begin position="114"/>
        <end position="232"/>
    </location>
</feature>
<dbReference type="AlphaFoldDB" id="A0A1V9YRZ8"/>
<reference evidence="2 3" key="1">
    <citation type="journal article" date="2014" name="Genome Biol. Evol.">
        <title>The secreted proteins of Achlya hypogyna and Thraustotheca clavata identify the ancestral oomycete secretome and reveal gene acquisitions by horizontal gene transfer.</title>
        <authorList>
            <person name="Misner I."/>
            <person name="Blouin N."/>
            <person name="Leonard G."/>
            <person name="Richards T.A."/>
            <person name="Lane C.E."/>
        </authorList>
    </citation>
    <scope>NUCLEOTIDE SEQUENCE [LARGE SCALE GENOMIC DNA]</scope>
    <source>
        <strain evidence="2 3">ATCC 34112</strain>
    </source>
</reference>
<name>A0A1V9YRZ8_9STRA</name>
<proteinExistence type="predicted"/>
<dbReference type="OrthoDB" id="77195at2759"/>
<evidence type="ECO:0000313" key="2">
    <source>
        <dbReference type="EMBL" id="OQR88437.1"/>
    </source>
</evidence>
<evidence type="ECO:0000313" key="3">
    <source>
        <dbReference type="Proteomes" id="UP000243217"/>
    </source>
</evidence>
<keyword evidence="3" id="KW-1185">Reference proteome</keyword>
<dbReference type="EMBL" id="JNBS01003234">
    <property type="protein sequence ID" value="OQR88437.1"/>
    <property type="molecule type" value="Genomic_DNA"/>
</dbReference>
<keyword evidence="1" id="KW-0175">Coiled coil</keyword>
<feature type="coiled-coil region" evidence="1">
    <location>
        <begin position="1"/>
        <end position="83"/>
    </location>
</feature>
<comment type="caution">
    <text evidence="2">The sequence shown here is derived from an EMBL/GenBank/DDBJ whole genome shotgun (WGS) entry which is preliminary data.</text>
</comment>
<accession>A0A1V9YRZ8</accession>
<organism evidence="2 3">
    <name type="scientific">Thraustotheca clavata</name>
    <dbReference type="NCBI Taxonomy" id="74557"/>
    <lineage>
        <taxon>Eukaryota</taxon>
        <taxon>Sar</taxon>
        <taxon>Stramenopiles</taxon>
        <taxon>Oomycota</taxon>
        <taxon>Saprolegniomycetes</taxon>
        <taxon>Saprolegniales</taxon>
        <taxon>Achlyaceae</taxon>
        <taxon>Thraustotheca</taxon>
    </lineage>
</organism>